<dbReference type="Proteomes" id="UP001238334">
    <property type="component" value="Chromosome"/>
</dbReference>
<evidence type="ECO:0000256" key="3">
    <source>
        <dbReference type="SAM" id="Phobius"/>
    </source>
</evidence>
<evidence type="ECO:0000259" key="4">
    <source>
        <dbReference type="Pfam" id="PF13519"/>
    </source>
</evidence>
<keyword evidence="1" id="KW-0802">TPR repeat</keyword>
<dbReference type="KEGG" id="ppso:QPJ95_03970"/>
<feature type="region of interest" description="Disordered" evidence="2">
    <location>
        <begin position="443"/>
        <end position="480"/>
    </location>
</feature>
<name>A0A9Y2L136_9RHOB</name>
<dbReference type="RefSeq" id="WP_270919056.1">
    <property type="nucleotide sequence ID" value="NZ_CP127247.1"/>
</dbReference>
<dbReference type="InterPro" id="IPR036465">
    <property type="entry name" value="vWFA_dom_sf"/>
</dbReference>
<evidence type="ECO:0000313" key="5">
    <source>
        <dbReference type="EMBL" id="WIY26094.1"/>
    </source>
</evidence>
<dbReference type="PANTHER" id="PTHR22550:SF14">
    <property type="entry name" value="VWFA DOMAIN-CONTAINING PROTEIN"/>
    <property type="match status" value="1"/>
</dbReference>
<evidence type="ECO:0000256" key="1">
    <source>
        <dbReference type="PROSITE-ProRule" id="PRU00339"/>
    </source>
</evidence>
<dbReference type="SUPFAM" id="SSF48452">
    <property type="entry name" value="TPR-like"/>
    <property type="match status" value="1"/>
</dbReference>
<evidence type="ECO:0000256" key="2">
    <source>
        <dbReference type="SAM" id="MobiDB-lite"/>
    </source>
</evidence>
<feature type="transmembrane region" description="Helical" evidence="3">
    <location>
        <begin position="69"/>
        <end position="91"/>
    </location>
</feature>
<dbReference type="SUPFAM" id="SSF53300">
    <property type="entry name" value="vWA-like"/>
    <property type="match status" value="1"/>
</dbReference>
<dbReference type="Pfam" id="PF13519">
    <property type="entry name" value="VWA_2"/>
    <property type="match status" value="1"/>
</dbReference>
<dbReference type="InterPro" id="IPR019734">
    <property type="entry name" value="TPR_rpt"/>
</dbReference>
<protein>
    <submittedName>
        <fullName evidence="5">VWA domain-containing protein</fullName>
    </submittedName>
</protein>
<evidence type="ECO:0000313" key="6">
    <source>
        <dbReference type="Proteomes" id="UP001238334"/>
    </source>
</evidence>
<dbReference type="Gene3D" id="3.40.50.410">
    <property type="entry name" value="von Willebrand factor, type A domain"/>
    <property type="match status" value="1"/>
</dbReference>
<keyword evidence="6" id="KW-1185">Reference proteome</keyword>
<sequence length="514" mass="56834">MSDLFLTDLMLSIEAFHLLRPLWLLLLVPVAGLWWLNRRAATRISLPVDGLAPHLRAALTLGGQSRNRILPIDTVALVLMLVTIGASGPVWTRQVDPFLAQTGPLVVVLKVTPSMTGTDIAPTRLERAQYKIRDLLDLRAGARTALVAYAGSAHRVLPFTEDAQVMVPYLDGLAPEVMPQAGANATKALQIASDLLAAEETPGGILFVLDSLDLQDARALNAAAGNAITVMAMLPEGQADRGLDQLRNVPVVRVSADNADVARIDRILNVDYRRALLENDNQPWEDRGWWLAVPAALLCLIWYRQGWTMRWAAILLGLGLTLAPPGVARADGIADWFLTPDQQGWRAYQNNDFFRAAELFQDPMWQGHALYRSGQYVEAIELLLRQETPEASFTQGLAHIKNRQYRDGVRAFETTLQRDPDFPGAAQNLKVAQEIVEYIEAAREASDTGEETGIGADDVVYDNEANRGADTETDRQPRGDEAILTTEQWMNTVDTRTSDFLRLRFQIEAARSSP</sequence>
<feature type="transmembrane region" description="Helical" evidence="3">
    <location>
        <begin position="20"/>
        <end position="36"/>
    </location>
</feature>
<dbReference type="InterPro" id="IPR050768">
    <property type="entry name" value="UPF0353/GerABKA_families"/>
</dbReference>
<dbReference type="PROSITE" id="PS50005">
    <property type="entry name" value="TPR"/>
    <property type="match status" value="1"/>
</dbReference>
<accession>A0A9Y2L136</accession>
<feature type="repeat" description="TPR" evidence="1">
    <location>
        <begin position="389"/>
        <end position="422"/>
    </location>
</feature>
<dbReference type="EMBL" id="CP127247">
    <property type="protein sequence ID" value="WIY26094.1"/>
    <property type="molecule type" value="Genomic_DNA"/>
</dbReference>
<keyword evidence="3" id="KW-0812">Transmembrane</keyword>
<keyword evidence="3" id="KW-0472">Membrane</keyword>
<dbReference type="Gene3D" id="1.25.40.10">
    <property type="entry name" value="Tetratricopeptide repeat domain"/>
    <property type="match status" value="1"/>
</dbReference>
<feature type="compositionally biased region" description="Basic and acidic residues" evidence="2">
    <location>
        <begin position="464"/>
        <end position="480"/>
    </location>
</feature>
<keyword evidence="3" id="KW-1133">Transmembrane helix</keyword>
<proteinExistence type="predicted"/>
<dbReference type="PANTHER" id="PTHR22550">
    <property type="entry name" value="SPORE GERMINATION PROTEIN"/>
    <property type="match status" value="1"/>
</dbReference>
<dbReference type="InterPro" id="IPR002035">
    <property type="entry name" value="VWF_A"/>
</dbReference>
<gene>
    <name evidence="5" type="ORF">QPJ95_03970</name>
</gene>
<dbReference type="InterPro" id="IPR011990">
    <property type="entry name" value="TPR-like_helical_dom_sf"/>
</dbReference>
<organism evidence="5 6">
    <name type="scientific">Parasedimentitalea psychrophila</name>
    <dbReference type="NCBI Taxonomy" id="2997337"/>
    <lineage>
        <taxon>Bacteria</taxon>
        <taxon>Pseudomonadati</taxon>
        <taxon>Pseudomonadota</taxon>
        <taxon>Alphaproteobacteria</taxon>
        <taxon>Rhodobacterales</taxon>
        <taxon>Paracoccaceae</taxon>
        <taxon>Parasedimentitalea</taxon>
    </lineage>
</organism>
<dbReference type="AlphaFoldDB" id="A0A9Y2L136"/>
<feature type="domain" description="VWFA" evidence="4">
    <location>
        <begin position="105"/>
        <end position="210"/>
    </location>
</feature>
<reference evidence="5 6" key="1">
    <citation type="submission" date="2023-06" db="EMBL/GenBank/DDBJ databases">
        <title>Parasedimentitalea psychrophila sp. nov., a psychrophilic bacterium isolated from deep-sea sediment.</title>
        <authorList>
            <person name="Li A."/>
        </authorList>
    </citation>
    <scope>NUCLEOTIDE SEQUENCE [LARGE SCALE GENOMIC DNA]</scope>
    <source>
        <strain evidence="5 6">QS115</strain>
    </source>
</reference>